<reference evidence="5 6" key="1">
    <citation type="submission" date="2017-02" db="EMBL/GenBank/DDBJ databases">
        <authorList>
            <person name="Peterson S.W."/>
        </authorList>
    </citation>
    <scope>NUCLEOTIDE SEQUENCE [LARGE SCALE GENOMIC DNA]</scope>
    <source>
        <strain evidence="5 6">DSM 18034</strain>
    </source>
</reference>
<dbReference type="Pfam" id="PF00392">
    <property type="entry name" value="GntR"/>
    <property type="match status" value="1"/>
</dbReference>
<evidence type="ECO:0000256" key="2">
    <source>
        <dbReference type="ARBA" id="ARBA00023125"/>
    </source>
</evidence>
<evidence type="ECO:0000256" key="1">
    <source>
        <dbReference type="ARBA" id="ARBA00023015"/>
    </source>
</evidence>
<dbReference type="OrthoDB" id="9810548at2"/>
<gene>
    <name evidence="5" type="ORF">SAMN02745702_00854</name>
</gene>
<dbReference type="PANTHER" id="PTHR43537">
    <property type="entry name" value="TRANSCRIPTIONAL REGULATOR, GNTR FAMILY"/>
    <property type="match status" value="1"/>
</dbReference>
<dbReference type="GO" id="GO:0003700">
    <property type="term" value="F:DNA-binding transcription factor activity"/>
    <property type="evidence" value="ECO:0007669"/>
    <property type="project" value="InterPro"/>
</dbReference>
<sequence length="223" mass="24950">MNGIKKLTYSEQVVEYIKQAILNGELSPGDPIKEVELAEKLGISRAPIREAIQVLAHDGLIDSKPQKAKTIVALTAKQIKDSYFTGGVLEAAAVTEALPLYTEEDFSTLEKILQKMGHLAEAGDPDSELTELDNAFHGILFSKIDNELLIDLCRRSCQGISKFLLYRHWVKLFQPKMIYARHKMILDALKAGNPAQLEKIIRQHYIESGEQMARFGVDVAEEV</sequence>
<dbReference type="SMART" id="SM00345">
    <property type="entry name" value="HTH_GNTR"/>
    <property type="match status" value="1"/>
</dbReference>
<keyword evidence="6" id="KW-1185">Reference proteome</keyword>
<dbReference type="SMART" id="SM00895">
    <property type="entry name" value="FCD"/>
    <property type="match status" value="1"/>
</dbReference>
<dbReference type="STRING" id="1121442.SAMN02745702_00854"/>
<protein>
    <submittedName>
        <fullName evidence="5">Transcriptional regulator, GntR family</fullName>
    </submittedName>
</protein>
<dbReference type="CDD" id="cd07377">
    <property type="entry name" value="WHTH_GntR"/>
    <property type="match status" value="1"/>
</dbReference>
<accession>A0A1T4VRJ6</accession>
<dbReference type="Gene3D" id="1.10.10.10">
    <property type="entry name" value="Winged helix-like DNA-binding domain superfamily/Winged helix DNA-binding domain"/>
    <property type="match status" value="1"/>
</dbReference>
<evidence type="ECO:0000313" key="5">
    <source>
        <dbReference type="EMBL" id="SKA67586.1"/>
    </source>
</evidence>
<proteinExistence type="predicted"/>
<dbReference type="InterPro" id="IPR011711">
    <property type="entry name" value="GntR_C"/>
</dbReference>
<dbReference type="PROSITE" id="PS50949">
    <property type="entry name" value="HTH_GNTR"/>
    <property type="match status" value="1"/>
</dbReference>
<keyword evidence="2" id="KW-0238">DNA-binding</keyword>
<organism evidence="5 6">
    <name type="scientific">Desulfobaculum bizertense DSM 18034</name>
    <dbReference type="NCBI Taxonomy" id="1121442"/>
    <lineage>
        <taxon>Bacteria</taxon>
        <taxon>Pseudomonadati</taxon>
        <taxon>Thermodesulfobacteriota</taxon>
        <taxon>Desulfovibrionia</taxon>
        <taxon>Desulfovibrionales</taxon>
        <taxon>Desulfovibrionaceae</taxon>
        <taxon>Desulfobaculum</taxon>
    </lineage>
</organism>
<dbReference type="Gene3D" id="1.20.120.530">
    <property type="entry name" value="GntR ligand-binding domain-like"/>
    <property type="match status" value="1"/>
</dbReference>
<keyword evidence="3" id="KW-0804">Transcription</keyword>
<evidence type="ECO:0000259" key="4">
    <source>
        <dbReference type="PROSITE" id="PS50949"/>
    </source>
</evidence>
<name>A0A1T4VRJ6_9BACT</name>
<dbReference type="InterPro" id="IPR036390">
    <property type="entry name" value="WH_DNA-bd_sf"/>
</dbReference>
<keyword evidence="1" id="KW-0805">Transcription regulation</keyword>
<feature type="domain" description="HTH gntR-type" evidence="4">
    <location>
        <begin position="7"/>
        <end position="74"/>
    </location>
</feature>
<dbReference type="SUPFAM" id="SSF48008">
    <property type="entry name" value="GntR ligand-binding domain-like"/>
    <property type="match status" value="1"/>
</dbReference>
<dbReference type="GO" id="GO:0003677">
    <property type="term" value="F:DNA binding"/>
    <property type="evidence" value="ECO:0007669"/>
    <property type="project" value="UniProtKB-KW"/>
</dbReference>
<evidence type="ECO:0000313" key="6">
    <source>
        <dbReference type="Proteomes" id="UP000189733"/>
    </source>
</evidence>
<dbReference type="InterPro" id="IPR008920">
    <property type="entry name" value="TF_FadR/GntR_C"/>
</dbReference>
<dbReference type="InterPro" id="IPR000524">
    <property type="entry name" value="Tscrpt_reg_HTH_GntR"/>
</dbReference>
<dbReference type="Pfam" id="PF07729">
    <property type="entry name" value="FCD"/>
    <property type="match status" value="1"/>
</dbReference>
<dbReference type="InterPro" id="IPR036388">
    <property type="entry name" value="WH-like_DNA-bd_sf"/>
</dbReference>
<dbReference type="PRINTS" id="PR00035">
    <property type="entry name" value="HTHGNTR"/>
</dbReference>
<evidence type="ECO:0000256" key="3">
    <source>
        <dbReference type="ARBA" id="ARBA00023163"/>
    </source>
</evidence>
<dbReference type="AlphaFoldDB" id="A0A1T4VRJ6"/>
<dbReference type="EMBL" id="FUYA01000002">
    <property type="protein sequence ID" value="SKA67586.1"/>
    <property type="molecule type" value="Genomic_DNA"/>
</dbReference>
<dbReference type="SUPFAM" id="SSF46785">
    <property type="entry name" value="Winged helix' DNA-binding domain"/>
    <property type="match status" value="1"/>
</dbReference>
<dbReference type="Proteomes" id="UP000189733">
    <property type="component" value="Unassembled WGS sequence"/>
</dbReference>
<dbReference type="PANTHER" id="PTHR43537:SF5">
    <property type="entry name" value="UXU OPERON TRANSCRIPTIONAL REGULATOR"/>
    <property type="match status" value="1"/>
</dbReference>